<dbReference type="Proteomes" id="UP001527925">
    <property type="component" value="Unassembled WGS sequence"/>
</dbReference>
<keyword evidence="1" id="KW-0175">Coiled coil</keyword>
<feature type="compositionally biased region" description="Polar residues" evidence="2">
    <location>
        <begin position="372"/>
        <end position="384"/>
    </location>
</feature>
<feature type="region of interest" description="Disordered" evidence="2">
    <location>
        <begin position="528"/>
        <end position="713"/>
    </location>
</feature>
<feature type="compositionally biased region" description="Basic and acidic residues" evidence="2">
    <location>
        <begin position="430"/>
        <end position="447"/>
    </location>
</feature>
<evidence type="ECO:0000313" key="3">
    <source>
        <dbReference type="EMBL" id="KAL2915973.1"/>
    </source>
</evidence>
<feature type="coiled-coil region" evidence="1">
    <location>
        <begin position="491"/>
        <end position="518"/>
    </location>
</feature>
<feature type="compositionally biased region" description="Basic and acidic residues" evidence="2">
    <location>
        <begin position="359"/>
        <end position="370"/>
    </location>
</feature>
<feature type="compositionally biased region" description="Polar residues" evidence="2">
    <location>
        <begin position="344"/>
        <end position="358"/>
    </location>
</feature>
<feature type="compositionally biased region" description="Polar residues" evidence="2">
    <location>
        <begin position="687"/>
        <end position="713"/>
    </location>
</feature>
<accession>A0ABR4N8W6</accession>
<feature type="compositionally biased region" description="Low complexity" evidence="2">
    <location>
        <begin position="614"/>
        <end position="643"/>
    </location>
</feature>
<gene>
    <name evidence="3" type="ORF">HK105_204397</name>
</gene>
<feature type="compositionally biased region" description="Low complexity" evidence="2">
    <location>
        <begin position="558"/>
        <end position="571"/>
    </location>
</feature>
<comment type="caution">
    <text evidence="3">The sequence shown here is derived from an EMBL/GenBank/DDBJ whole genome shotgun (WGS) entry which is preliminary data.</text>
</comment>
<feature type="compositionally biased region" description="Polar residues" evidence="2">
    <location>
        <begin position="410"/>
        <end position="423"/>
    </location>
</feature>
<feature type="region of interest" description="Disordered" evidence="2">
    <location>
        <begin position="319"/>
        <end position="473"/>
    </location>
</feature>
<protein>
    <submittedName>
        <fullName evidence="3">Uncharacterized protein</fullName>
    </submittedName>
</protein>
<proteinExistence type="predicted"/>
<evidence type="ECO:0000256" key="1">
    <source>
        <dbReference type="SAM" id="Coils"/>
    </source>
</evidence>
<name>A0ABR4N8W6_9FUNG</name>
<dbReference type="EMBL" id="JADGIZ020000019">
    <property type="protein sequence ID" value="KAL2915973.1"/>
    <property type="molecule type" value="Genomic_DNA"/>
</dbReference>
<evidence type="ECO:0000313" key="4">
    <source>
        <dbReference type="Proteomes" id="UP001527925"/>
    </source>
</evidence>
<sequence>MSQQLASGRLLARSEARRPYGHHVWALDSRAYLVLDTLFAAQLPPLSETGVLSTPARTVVRSELTRSDSSNITLGHEALRMLATALSPAPRMLHGTQARELTPSPSADPFLWGVVDDPSSVPAPMLQRLLLVLLGSYAIEACNYALVGESGDGSQTSPETQEKQLGRLYAMRDILEDHLEVHPACIDPYLELVLDLRTQIFVACNNLQPDAELHLRNLDGPLASRAHCFTSEHATQFKRMAAERSKAIHQELESTDGELSVRGAQDFVGFSTDLAVFIAVHGSFLKRQYPPLRVRDLARHAEKNNRVARWFVYRDEPAFSDRDQDDDGNRGSDSDDQDARDGPSTRSSQARTQIARNSQARDGDASHRQPEQLPNGTGVVSPNRSVAGRHPSPPQKRRRALPETIVGTLPQPNNRLPRSNGISRISPGPRSEHSSDSEHQPFVKVEGDAGGSGNADHHRRGSTSHRETSDVDQNVPLSYMHVFRRTSTLVSGQYGQELHQLETELRDIEARRSEIIARVLEIMHRAAQASDAGDSRASGDNEAPSGDQGQMNPDSDRSAGPASGGDDAAAGQVPIADSEAGGSEQPHDAGEASLQRSQEDAVSVSVDSEDELLPEMPSEAALPSAAELSVQEVGASSSEVAAAEAEDADGATQGDGIERGTVESSEPPAFDVLANGDAEQQGGGVPSAQSQTPIQHNSLDTSSQRSQENVAPSQGIATEMAENEWLVAAIWRHNGVAQHIMKDFRDPKHGFKHLGNNKMRNRIMAIKESINFVRR</sequence>
<evidence type="ECO:0000256" key="2">
    <source>
        <dbReference type="SAM" id="MobiDB-lite"/>
    </source>
</evidence>
<organism evidence="3 4">
    <name type="scientific">Polyrhizophydium stewartii</name>
    <dbReference type="NCBI Taxonomy" id="2732419"/>
    <lineage>
        <taxon>Eukaryota</taxon>
        <taxon>Fungi</taxon>
        <taxon>Fungi incertae sedis</taxon>
        <taxon>Chytridiomycota</taxon>
        <taxon>Chytridiomycota incertae sedis</taxon>
        <taxon>Chytridiomycetes</taxon>
        <taxon>Rhizophydiales</taxon>
        <taxon>Rhizophydiales incertae sedis</taxon>
        <taxon>Polyrhizophydium</taxon>
    </lineage>
</organism>
<feature type="compositionally biased region" description="Basic and acidic residues" evidence="2">
    <location>
        <begin position="319"/>
        <end position="343"/>
    </location>
</feature>
<keyword evidence="4" id="KW-1185">Reference proteome</keyword>
<reference evidence="3 4" key="1">
    <citation type="submission" date="2023-09" db="EMBL/GenBank/DDBJ databases">
        <title>Pangenome analysis of Batrachochytrium dendrobatidis and related Chytrids.</title>
        <authorList>
            <person name="Yacoub M.N."/>
            <person name="Stajich J.E."/>
            <person name="James T.Y."/>
        </authorList>
    </citation>
    <scope>NUCLEOTIDE SEQUENCE [LARGE SCALE GENOMIC DNA]</scope>
    <source>
        <strain evidence="3 4">JEL0888</strain>
    </source>
</reference>